<sequence>MVSVSDAQAIILNLVQPLNHQRDTEVVDLLVADSRILAVPVTSPLDFPHWDNSAMDGYAVRYEDVQHSSENPAVLEIVEDIPAGYQPKSTIQPGQAARIFTGAVIPAGADTVVMQEKTRREENRVFILDAPKPQEFVRHKASFYQAGTQLLPAGIKLNAPEIAVLAAAQCPQLNVYRRPRVAIFSTGDELMTVDQPLQPGQIVDSNQYALAALVRQSGAEPILLGIVKDDPIVLEKVIAYAVAIADIVLSSGGVSVGDYDYVDKILESLKAKIHIRSVEMRPGKPLTVATFPTPHTPSSPPLPHLPHSPLLRLRSVQVPTTSASLSTSPHYFGFAQYKSPLYFGLPGNPAAVLVTFWRFVLPAIKKLSGITEGWEPVFLKVRSHHELRSNGKRETYLWGKLHLIDGVYEFHQADGSQSSGNLINLAQTNALAVLPVGKTLIYPQEEVQVLQLSNS</sequence>
<dbReference type="InterPro" id="IPR005111">
    <property type="entry name" value="MoeA_C_domain_IV"/>
</dbReference>
<dbReference type="InterPro" id="IPR036425">
    <property type="entry name" value="MoaB/Mog-like_dom_sf"/>
</dbReference>
<dbReference type="SUPFAM" id="SSF63882">
    <property type="entry name" value="MoeA N-terminal region -like"/>
    <property type="match status" value="1"/>
</dbReference>
<accession>A0A2K8SR16</accession>
<dbReference type="GO" id="GO:0006777">
    <property type="term" value="P:Mo-molybdopterin cofactor biosynthetic process"/>
    <property type="evidence" value="ECO:0007669"/>
    <property type="project" value="UniProtKB-UniRule"/>
</dbReference>
<evidence type="ECO:0000256" key="3">
    <source>
        <dbReference type="ARBA" id="ARBA00010763"/>
    </source>
</evidence>
<dbReference type="InterPro" id="IPR036135">
    <property type="entry name" value="MoeA_linker/N_sf"/>
</dbReference>
<dbReference type="EMBL" id="CP024785">
    <property type="protein sequence ID" value="AUB37914.1"/>
    <property type="molecule type" value="Genomic_DNA"/>
</dbReference>
<dbReference type="AlphaFoldDB" id="A0A2K8SR16"/>
<dbReference type="RefSeq" id="WP_100899403.1">
    <property type="nucleotide sequence ID" value="NZ_CAWNNC010000001.1"/>
</dbReference>
<comment type="pathway">
    <text evidence="2 7">Cofactor biosynthesis; molybdopterin biosynthesis.</text>
</comment>
<comment type="similarity">
    <text evidence="3 7">Belongs to the MoeA family.</text>
</comment>
<protein>
    <recommendedName>
        <fullName evidence="7">Molybdopterin molybdenumtransferase</fullName>
        <ecNumber evidence="7">2.10.1.1</ecNumber>
    </recommendedName>
</protein>
<keyword evidence="7 9" id="KW-0808">Transferase</keyword>
<dbReference type="EC" id="2.10.1.1" evidence="7"/>
<comment type="function">
    <text evidence="1 7">Catalyzes the insertion of molybdate into adenylated molybdopterin with the concomitant release of AMP.</text>
</comment>
<dbReference type="KEGG" id="nfl:COO91_03865"/>
<dbReference type="Gene3D" id="2.170.190.11">
    <property type="entry name" value="Molybdopterin biosynthesis moea protein, domain 3"/>
    <property type="match status" value="1"/>
</dbReference>
<dbReference type="InterPro" id="IPR005110">
    <property type="entry name" value="MoeA_linker/N"/>
</dbReference>
<dbReference type="PANTHER" id="PTHR10192:SF5">
    <property type="entry name" value="GEPHYRIN"/>
    <property type="match status" value="1"/>
</dbReference>
<keyword evidence="4 7" id="KW-0500">Molybdenum</keyword>
<evidence type="ECO:0000256" key="7">
    <source>
        <dbReference type="RuleBase" id="RU365090"/>
    </source>
</evidence>
<evidence type="ECO:0000256" key="6">
    <source>
        <dbReference type="ARBA" id="ARBA00047317"/>
    </source>
</evidence>
<evidence type="ECO:0000313" key="10">
    <source>
        <dbReference type="Proteomes" id="UP000232003"/>
    </source>
</evidence>
<dbReference type="UniPathway" id="UPA00344"/>
<name>A0A2K8SR16_9NOSO</name>
<dbReference type="Gene3D" id="2.40.340.10">
    <property type="entry name" value="MoeA, C-terminal, domain IV"/>
    <property type="match status" value="1"/>
</dbReference>
<gene>
    <name evidence="9" type="ORF">COO91_03865</name>
</gene>
<dbReference type="Gene3D" id="3.90.105.10">
    <property type="entry name" value="Molybdopterin biosynthesis moea protein, domain 2"/>
    <property type="match status" value="1"/>
</dbReference>
<organism evidence="9 10">
    <name type="scientific">Nostoc flagelliforme CCNUN1</name>
    <dbReference type="NCBI Taxonomy" id="2038116"/>
    <lineage>
        <taxon>Bacteria</taxon>
        <taxon>Bacillati</taxon>
        <taxon>Cyanobacteriota</taxon>
        <taxon>Cyanophyceae</taxon>
        <taxon>Nostocales</taxon>
        <taxon>Nostocaceae</taxon>
        <taxon>Nostoc</taxon>
    </lineage>
</organism>
<dbReference type="OrthoDB" id="9804758at2"/>
<dbReference type="Pfam" id="PF00994">
    <property type="entry name" value="MoCF_biosynth"/>
    <property type="match status" value="1"/>
</dbReference>
<dbReference type="GO" id="GO:0061599">
    <property type="term" value="F:molybdopterin molybdotransferase activity"/>
    <property type="evidence" value="ECO:0007669"/>
    <property type="project" value="UniProtKB-UniRule"/>
</dbReference>
<evidence type="ECO:0000259" key="8">
    <source>
        <dbReference type="SMART" id="SM00852"/>
    </source>
</evidence>
<keyword evidence="7" id="KW-0460">Magnesium</keyword>
<comment type="cofactor">
    <cofactor evidence="7">
        <name>Mg(2+)</name>
        <dbReference type="ChEBI" id="CHEBI:18420"/>
    </cofactor>
</comment>
<comment type="catalytic activity">
    <reaction evidence="6">
        <text>adenylyl-molybdopterin + molybdate = Mo-molybdopterin + AMP + H(+)</text>
        <dbReference type="Rhea" id="RHEA:35047"/>
        <dbReference type="ChEBI" id="CHEBI:15378"/>
        <dbReference type="ChEBI" id="CHEBI:36264"/>
        <dbReference type="ChEBI" id="CHEBI:62727"/>
        <dbReference type="ChEBI" id="CHEBI:71302"/>
        <dbReference type="ChEBI" id="CHEBI:456215"/>
        <dbReference type="EC" id="2.10.1.1"/>
    </reaction>
</comment>
<dbReference type="InterPro" id="IPR001453">
    <property type="entry name" value="MoaB/Mog_dom"/>
</dbReference>
<dbReference type="Pfam" id="PF03454">
    <property type="entry name" value="MoeA_C"/>
    <property type="match status" value="1"/>
</dbReference>
<dbReference type="InterPro" id="IPR038987">
    <property type="entry name" value="MoeA-like"/>
</dbReference>
<dbReference type="InterPro" id="IPR008284">
    <property type="entry name" value="MoCF_biosynth_CS"/>
</dbReference>
<dbReference type="SMART" id="SM00852">
    <property type="entry name" value="MoCF_biosynth"/>
    <property type="match status" value="1"/>
</dbReference>
<dbReference type="Pfam" id="PF03453">
    <property type="entry name" value="MoeA_N"/>
    <property type="match status" value="1"/>
</dbReference>
<dbReference type="CDD" id="cd00887">
    <property type="entry name" value="MoeA"/>
    <property type="match status" value="1"/>
</dbReference>
<evidence type="ECO:0000256" key="2">
    <source>
        <dbReference type="ARBA" id="ARBA00005046"/>
    </source>
</evidence>
<keyword evidence="10" id="KW-1185">Reference proteome</keyword>
<dbReference type="SUPFAM" id="SSF63867">
    <property type="entry name" value="MoeA C-terminal domain-like"/>
    <property type="match status" value="1"/>
</dbReference>
<dbReference type="Gene3D" id="3.40.980.10">
    <property type="entry name" value="MoaB/Mog-like domain"/>
    <property type="match status" value="1"/>
</dbReference>
<dbReference type="PROSITE" id="PS01079">
    <property type="entry name" value="MOCF_BIOSYNTHESIS_2"/>
    <property type="match status" value="1"/>
</dbReference>
<dbReference type="Proteomes" id="UP000232003">
    <property type="component" value="Chromosome"/>
</dbReference>
<dbReference type="GO" id="GO:0005829">
    <property type="term" value="C:cytosol"/>
    <property type="evidence" value="ECO:0007669"/>
    <property type="project" value="TreeGrafter"/>
</dbReference>
<dbReference type="PANTHER" id="PTHR10192">
    <property type="entry name" value="MOLYBDOPTERIN BIOSYNTHESIS PROTEIN"/>
    <property type="match status" value="1"/>
</dbReference>
<dbReference type="GO" id="GO:0046872">
    <property type="term" value="F:metal ion binding"/>
    <property type="evidence" value="ECO:0007669"/>
    <property type="project" value="UniProtKB-UniRule"/>
</dbReference>
<evidence type="ECO:0000313" key="9">
    <source>
        <dbReference type="EMBL" id="AUB37914.1"/>
    </source>
</evidence>
<dbReference type="SUPFAM" id="SSF53218">
    <property type="entry name" value="Molybdenum cofactor biosynthesis proteins"/>
    <property type="match status" value="1"/>
</dbReference>
<keyword evidence="5 7" id="KW-0501">Molybdenum cofactor biosynthesis</keyword>
<feature type="domain" description="MoaB/Mog" evidence="8">
    <location>
        <begin position="182"/>
        <end position="366"/>
    </location>
</feature>
<dbReference type="InterPro" id="IPR036688">
    <property type="entry name" value="MoeA_C_domain_IV_sf"/>
</dbReference>
<reference evidence="9 10" key="1">
    <citation type="submission" date="2017-11" db="EMBL/GenBank/DDBJ databases">
        <title>Complete genome of a free-living desiccation-tolerant cyanobacterium and its photosynthetic adaptation to extreme terrestrial habitat.</title>
        <authorList>
            <person name="Shang J."/>
        </authorList>
    </citation>
    <scope>NUCLEOTIDE SEQUENCE [LARGE SCALE GENOMIC DNA]</scope>
    <source>
        <strain evidence="9 10">CCNUN1</strain>
    </source>
</reference>
<keyword evidence="7" id="KW-0479">Metal-binding</keyword>
<evidence type="ECO:0000256" key="4">
    <source>
        <dbReference type="ARBA" id="ARBA00022505"/>
    </source>
</evidence>
<evidence type="ECO:0000256" key="1">
    <source>
        <dbReference type="ARBA" id="ARBA00002901"/>
    </source>
</evidence>
<evidence type="ECO:0000256" key="5">
    <source>
        <dbReference type="ARBA" id="ARBA00023150"/>
    </source>
</evidence>
<dbReference type="FunFam" id="2.170.190.11:FF:000001">
    <property type="entry name" value="Molybdopterin molybdenumtransferase"/>
    <property type="match status" value="1"/>
</dbReference>
<proteinExistence type="inferred from homology"/>